<protein>
    <submittedName>
        <fullName evidence="1">Uncharacterized protein</fullName>
    </submittedName>
</protein>
<dbReference type="PATRIC" id="fig|1423760.3.peg.46"/>
<accession>A0A0R1U899</accession>
<dbReference type="EMBL" id="AZFK01000063">
    <property type="protein sequence ID" value="KRL88836.1"/>
    <property type="molecule type" value="Genomic_DNA"/>
</dbReference>
<evidence type="ECO:0000313" key="2">
    <source>
        <dbReference type="Proteomes" id="UP000050816"/>
    </source>
</evidence>
<evidence type="ECO:0000313" key="1">
    <source>
        <dbReference type="EMBL" id="KRL88836.1"/>
    </source>
</evidence>
<gene>
    <name evidence="1" type="ORF">FC43_GL000042</name>
</gene>
<name>A0A0R1U899_9LACO</name>
<dbReference type="GeneID" id="82934789"/>
<organism evidence="1 2">
    <name type="scientific">Limosilactobacillus ingluviei DSM 15946</name>
    <dbReference type="NCBI Taxonomy" id="1423760"/>
    <lineage>
        <taxon>Bacteria</taxon>
        <taxon>Bacillati</taxon>
        <taxon>Bacillota</taxon>
        <taxon>Bacilli</taxon>
        <taxon>Lactobacillales</taxon>
        <taxon>Lactobacillaceae</taxon>
        <taxon>Limosilactobacillus</taxon>
    </lineage>
</organism>
<reference evidence="1 2" key="1">
    <citation type="journal article" date="2015" name="Genome Announc.">
        <title>Expanding the biotechnology potential of lactobacilli through comparative genomics of 213 strains and associated genera.</title>
        <authorList>
            <person name="Sun Z."/>
            <person name="Harris H.M."/>
            <person name="McCann A."/>
            <person name="Guo C."/>
            <person name="Argimon S."/>
            <person name="Zhang W."/>
            <person name="Yang X."/>
            <person name="Jeffery I.B."/>
            <person name="Cooney J.C."/>
            <person name="Kagawa T.F."/>
            <person name="Liu W."/>
            <person name="Song Y."/>
            <person name="Salvetti E."/>
            <person name="Wrobel A."/>
            <person name="Rasinkangas P."/>
            <person name="Parkhill J."/>
            <person name="Rea M.C."/>
            <person name="O'Sullivan O."/>
            <person name="Ritari J."/>
            <person name="Douillard F.P."/>
            <person name="Paul Ross R."/>
            <person name="Yang R."/>
            <person name="Briner A.E."/>
            <person name="Felis G.E."/>
            <person name="de Vos W.M."/>
            <person name="Barrangou R."/>
            <person name="Klaenhammer T.R."/>
            <person name="Caufield P.W."/>
            <person name="Cui Y."/>
            <person name="Zhang H."/>
            <person name="O'Toole P.W."/>
        </authorList>
    </citation>
    <scope>NUCLEOTIDE SEQUENCE [LARGE SCALE GENOMIC DNA]</scope>
    <source>
        <strain evidence="1 2">DSM 15946</strain>
    </source>
</reference>
<dbReference type="RefSeq" id="WP_155818236.1">
    <property type="nucleotide sequence ID" value="NZ_AZFK01000063.1"/>
</dbReference>
<sequence>MQNTYDFLDTPAAIEAREEAELGQTHLIGDLADFNEWIDTIDSASTTSIHS</sequence>
<dbReference type="Proteomes" id="UP000050816">
    <property type="component" value="Unassembled WGS sequence"/>
</dbReference>
<proteinExistence type="predicted"/>
<dbReference type="AlphaFoldDB" id="A0A0R1U899"/>
<comment type="caution">
    <text evidence="1">The sequence shown here is derived from an EMBL/GenBank/DDBJ whole genome shotgun (WGS) entry which is preliminary data.</text>
</comment>